<dbReference type="GO" id="GO:0004497">
    <property type="term" value="F:monooxygenase activity"/>
    <property type="evidence" value="ECO:0007669"/>
    <property type="project" value="InterPro"/>
</dbReference>
<comment type="caution">
    <text evidence="1">The sequence shown here is derived from an EMBL/GenBank/DDBJ whole genome shotgun (WGS) entry which is preliminary data.</text>
</comment>
<gene>
    <name evidence="1" type="ORF">N7539_004680</name>
</gene>
<reference evidence="1" key="2">
    <citation type="journal article" date="2023" name="IMA Fungus">
        <title>Comparative genomic study of the Penicillium genus elucidates a diverse pangenome and 15 lateral gene transfer events.</title>
        <authorList>
            <person name="Petersen C."/>
            <person name="Sorensen T."/>
            <person name="Nielsen M.R."/>
            <person name="Sondergaard T.E."/>
            <person name="Sorensen J.L."/>
            <person name="Fitzpatrick D.A."/>
            <person name="Frisvad J.C."/>
            <person name="Nielsen K.L."/>
        </authorList>
    </citation>
    <scope>NUCLEOTIDE SEQUENCE</scope>
    <source>
        <strain evidence="1">IBT 30728</strain>
    </source>
</reference>
<accession>A0A9X0BYG8</accession>
<dbReference type="Proteomes" id="UP001148312">
    <property type="component" value="Unassembled WGS sequence"/>
</dbReference>
<name>A0A9X0BYG8_9EURO</name>
<dbReference type="RefSeq" id="XP_056791823.1">
    <property type="nucleotide sequence ID" value="XM_056934282.1"/>
</dbReference>
<evidence type="ECO:0000313" key="2">
    <source>
        <dbReference type="Proteomes" id="UP001148312"/>
    </source>
</evidence>
<dbReference type="Gene3D" id="1.10.630.10">
    <property type="entry name" value="Cytochrome P450"/>
    <property type="match status" value="1"/>
</dbReference>
<dbReference type="SUPFAM" id="SSF48264">
    <property type="entry name" value="Cytochrome P450"/>
    <property type="match status" value="1"/>
</dbReference>
<proteinExistence type="predicted"/>
<dbReference type="GeneID" id="81624531"/>
<dbReference type="AlphaFoldDB" id="A0A9X0BYG8"/>
<keyword evidence="2" id="KW-1185">Reference proteome</keyword>
<dbReference type="GO" id="GO:0016705">
    <property type="term" value="F:oxidoreductase activity, acting on paired donors, with incorporation or reduction of molecular oxygen"/>
    <property type="evidence" value="ECO:0007669"/>
    <property type="project" value="InterPro"/>
</dbReference>
<evidence type="ECO:0000313" key="1">
    <source>
        <dbReference type="EMBL" id="KAJ5489790.1"/>
    </source>
</evidence>
<dbReference type="GO" id="GO:0020037">
    <property type="term" value="F:heme binding"/>
    <property type="evidence" value="ECO:0007669"/>
    <property type="project" value="InterPro"/>
</dbReference>
<reference evidence="1" key="1">
    <citation type="submission" date="2022-12" db="EMBL/GenBank/DDBJ databases">
        <authorList>
            <person name="Petersen C."/>
        </authorList>
    </citation>
    <scope>NUCLEOTIDE SEQUENCE</scope>
    <source>
        <strain evidence="1">IBT 30728</strain>
    </source>
</reference>
<organism evidence="1 2">
    <name type="scientific">Penicillium diatomitis</name>
    <dbReference type="NCBI Taxonomy" id="2819901"/>
    <lineage>
        <taxon>Eukaryota</taxon>
        <taxon>Fungi</taxon>
        <taxon>Dikarya</taxon>
        <taxon>Ascomycota</taxon>
        <taxon>Pezizomycotina</taxon>
        <taxon>Eurotiomycetes</taxon>
        <taxon>Eurotiomycetidae</taxon>
        <taxon>Eurotiales</taxon>
        <taxon>Aspergillaceae</taxon>
        <taxon>Penicillium</taxon>
    </lineage>
</organism>
<dbReference type="GO" id="GO:0005506">
    <property type="term" value="F:iron ion binding"/>
    <property type="evidence" value="ECO:0007669"/>
    <property type="project" value="InterPro"/>
</dbReference>
<protein>
    <submittedName>
        <fullName evidence="1">Uncharacterized protein</fullName>
    </submittedName>
</protein>
<dbReference type="EMBL" id="JAPWDQ010000004">
    <property type="protein sequence ID" value="KAJ5489790.1"/>
    <property type="molecule type" value="Genomic_DNA"/>
</dbReference>
<dbReference type="InterPro" id="IPR036396">
    <property type="entry name" value="Cyt_P450_sf"/>
</dbReference>
<sequence>MGRRAGDLPISPMGYDLPPHSVVSISYGDLHRNSKHWPEPQMAPRSSQRCSTARGLLFFCAPPGISAHNKPITNITSIDSLQVYYPLWAGRHSCIGKK</sequence>